<protein>
    <recommendedName>
        <fullName evidence="1">Tubulin/FtsZ GTPase domain-containing protein</fullName>
    </recommendedName>
</protein>
<evidence type="ECO:0000259" key="1">
    <source>
        <dbReference type="SMART" id="SM00864"/>
    </source>
</evidence>
<dbReference type="EMBL" id="VUMT01000009">
    <property type="protein sequence ID" value="MSS63690.1"/>
    <property type="molecule type" value="Genomic_DNA"/>
</dbReference>
<dbReference type="SUPFAM" id="SSF52490">
    <property type="entry name" value="Tubulin nucleotide-binding domain-like"/>
    <property type="match status" value="1"/>
</dbReference>
<keyword evidence="3" id="KW-1185">Reference proteome</keyword>
<dbReference type="InterPro" id="IPR036525">
    <property type="entry name" value="Tubulin/FtsZ_GTPase_sf"/>
</dbReference>
<dbReference type="RefSeq" id="WP_154519102.1">
    <property type="nucleotide sequence ID" value="NZ_VUMT01000009.1"/>
</dbReference>
<evidence type="ECO:0000313" key="3">
    <source>
        <dbReference type="Proteomes" id="UP000482209"/>
    </source>
</evidence>
<gene>
    <name evidence="2" type="ORF">FYJ58_07340</name>
</gene>
<organism evidence="2 3">
    <name type="scientific">Velocimicrobium porci</name>
    <dbReference type="NCBI Taxonomy" id="2606634"/>
    <lineage>
        <taxon>Bacteria</taxon>
        <taxon>Bacillati</taxon>
        <taxon>Bacillota</taxon>
        <taxon>Clostridia</taxon>
        <taxon>Lachnospirales</taxon>
        <taxon>Lachnospiraceae</taxon>
        <taxon>Velocimicrobium</taxon>
    </lineage>
</organism>
<dbReference type="Gene3D" id="3.30.1330.150">
    <property type="match status" value="1"/>
</dbReference>
<dbReference type="Proteomes" id="UP000482209">
    <property type="component" value="Unassembled WGS sequence"/>
</dbReference>
<reference evidence="2 3" key="1">
    <citation type="submission" date="2019-08" db="EMBL/GenBank/DDBJ databases">
        <title>In-depth cultivation of the pig gut microbiome towards novel bacterial diversity and tailored functional studies.</title>
        <authorList>
            <person name="Wylensek D."/>
            <person name="Hitch T.C.A."/>
            <person name="Clavel T."/>
        </authorList>
    </citation>
    <scope>NUCLEOTIDE SEQUENCE [LARGE SCALE GENOMIC DNA]</scope>
    <source>
        <strain evidence="2 3">WCA-693-APC-MOT-I</strain>
    </source>
</reference>
<dbReference type="Gene3D" id="3.40.50.1440">
    <property type="entry name" value="Tubulin/FtsZ, GTPase domain"/>
    <property type="match status" value="1"/>
</dbReference>
<dbReference type="GO" id="GO:0005525">
    <property type="term" value="F:GTP binding"/>
    <property type="evidence" value="ECO:0007669"/>
    <property type="project" value="InterPro"/>
</dbReference>
<dbReference type="Pfam" id="PF00091">
    <property type="entry name" value="Tubulin"/>
    <property type="match status" value="1"/>
</dbReference>
<dbReference type="AlphaFoldDB" id="A0A6L5XXU2"/>
<sequence length="350" mass="38594">MYRKEYINFYGFLGIGQFGGNVTRKFEEANYPCVVANSSIEDLATRDAKNKLHFRNGHGCHKNRKKSKALLKENLEELIDEVRSKMPAITTLFICASSAGGTGSGMLAAVAKILSKQLGINICIVTVLPDKSENFQSYANTVELFQELEKLDCIGATFILDNSKNKDKMKINEIFFTHLDALLANENGGDYGCLDRSEIDNLLATPGMAILSKLGKDNSDKLLVSLVGNNIYAPMEQNKVIRYMGIMSCNTNVELDEIYSQVGTPIDTYIGTNAPSNVCMLAGLTLPKTRLNEIKSMAQTNAEIIKKGIDAANDSLFDDDDMDFLGTFETNSKPVKEEKVSSLDILSEFL</sequence>
<proteinExistence type="predicted"/>
<name>A0A6L5XXU2_9FIRM</name>
<dbReference type="SMART" id="SM00864">
    <property type="entry name" value="Tubulin"/>
    <property type="match status" value="1"/>
</dbReference>
<feature type="domain" description="Tubulin/FtsZ GTPase" evidence="1">
    <location>
        <begin position="9"/>
        <end position="188"/>
    </location>
</feature>
<dbReference type="InterPro" id="IPR003008">
    <property type="entry name" value="Tubulin_FtsZ_GTPase"/>
</dbReference>
<evidence type="ECO:0000313" key="2">
    <source>
        <dbReference type="EMBL" id="MSS63690.1"/>
    </source>
</evidence>
<accession>A0A6L5XXU2</accession>
<comment type="caution">
    <text evidence="2">The sequence shown here is derived from an EMBL/GenBank/DDBJ whole genome shotgun (WGS) entry which is preliminary data.</text>
</comment>